<protein>
    <submittedName>
        <fullName evidence="1">Uncharacterized protein</fullName>
    </submittedName>
</protein>
<proteinExistence type="predicted"/>
<dbReference type="AlphaFoldDB" id="A0A0E9XE43"/>
<organism evidence="1">
    <name type="scientific">Anguilla anguilla</name>
    <name type="common">European freshwater eel</name>
    <name type="synonym">Muraena anguilla</name>
    <dbReference type="NCBI Taxonomy" id="7936"/>
    <lineage>
        <taxon>Eukaryota</taxon>
        <taxon>Metazoa</taxon>
        <taxon>Chordata</taxon>
        <taxon>Craniata</taxon>
        <taxon>Vertebrata</taxon>
        <taxon>Euteleostomi</taxon>
        <taxon>Actinopterygii</taxon>
        <taxon>Neopterygii</taxon>
        <taxon>Teleostei</taxon>
        <taxon>Anguilliformes</taxon>
        <taxon>Anguillidae</taxon>
        <taxon>Anguilla</taxon>
    </lineage>
</organism>
<reference evidence="1" key="1">
    <citation type="submission" date="2014-11" db="EMBL/GenBank/DDBJ databases">
        <authorList>
            <person name="Amaro Gonzalez C."/>
        </authorList>
    </citation>
    <scope>NUCLEOTIDE SEQUENCE</scope>
</reference>
<sequence>MRTRFLSFLFLLGRKENESLPWSRRTTEKKITV</sequence>
<name>A0A0E9XE43_ANGAN</name>
<evidence type="ECO:0000313" key="1">
    <source>
        <dbReference type="EMBL" id="JAI00111.1"/>
    </source>
</evidence>
<dbReference type="EMBL" id="GBXM01008467">
    <property type="protein sequence ID" value="JAI00111.1"/>
    <property type="molecule type" value="Transcribed_RNA"/>
</dbReference>
<accession>A0A0E9XE43</accession>
<reference evidence="1" key="2">
    <citation type="journal article" date="2015" name="Fish Shellfish Immunol.">
        <title>Early steps in the European eel (Anguilla anguilla)-Vibrio vulnificus interaction in the gills: Role of the RtxA13 toxin.</title>
        <authorList>
            <person name="Callol A."/>
            <person name="Pajuelo D."/>
            <person name="Ebbesson L."/>
            <person name="Teles M."/>
            <person name="MacKenzie S."/>
            <person name="Amaro C."/>
        </authorList>
    </citation>
    <scope>NUCLEOTIDE SEQUENCE</scope>
</reference>